<organism evidence="13 14">
    <name type="scientific">Salinisphaera hydrothermalis (strain C41B8)</name>
    <dbReference type="NCBI Taxonomy" id="1304275"/>
    <lineage>
        <taxon>Bacteria</taxon>
        <taxon>Pseudomonadati</taxon>
        <taxon>Pseudomonadota</taxon>
        <taxon>Gammaproteobacteria</taxon>
        <taxon>Salinisphaerales</taxon>
        <taxon>Salinisphaeraceae</taxon>
        <taxon>Salinisphaera</taxon>
    </lineage>
</organism>
<evidence type="ECO:0000256" key="9">
    <source>
        <dbReference type="ARBA" id="ARBA00023136"/>
    </source>
</evidence>
<keyword evidence="9 11" id="KW-0472">Membrane</keyword>
<keyword evidence="6" id="KW-0762">Sugar transport</keyword>
<dbReference type="InterPro" id="IPR035906">
    <property type="entry name" value="MetI-like_sf"/>
</dbReference>
<evidence type="ECO:0000256" key="11">
    <source>
        <dbReference type="RuleBase" id="RU363032"/>
    </source>
</evidence>
<evidence type="ECO:0000313" key="13">
    <source>
        <dbReference type="EMBL" id="KEZ76290.1"/>
    </source>
</evidence>
<dbReference type="GO" id="GO:0055085">
    <property type="term" value="P:transmembrane transport"/>
    <property type="evidence" value="ECO:0007669"/>
    <property type="project" value="InterPro"/>
</dbReference>
<accession>A0A084IHV6</accession>
<evidence type="ECO:0000256" key="3">
    <source>
        <dbReference type="ARBA" id="ARBA00009047"/>
    </source>
</evidence>
<feature type="transmembrane region" description="Helical" evidence="11">
    <location>
        <begin position="143"/>
        <end position="163"/>
    </location>
</feature>
<feature type="transmembrane region" description="Helical" evidence="11">
    <location>
        <begin position="244"/>
        <end position="262"/>
    </location>
</feature>
<name>A0A084IHV6_SALHC</name>
<protein>
    <recommendedName>
        <fullName evidence="10">Maltose/maltodextrin transport system permease protein MalG</fullName>
    </recommendedName>
</protein>
<keyword evidence="8 11" id="KW-1133">Transmembrane helix</keyword>
<dbReference type="GO" id="GO:0005886">
    <property type="term" value="C:plasma membrane"/>
    <property type="evidence" value="ECO:0007669"/>
    <property type="project" value="UniProtKB-SubCell"/>
</dbReference>
<dbReference type="PATRIC" id="fig|1304275.5.peg.3238"/>
<dbReference type="InterPro" id="IPR050901">
    <property type="entry name" value="BP-dep_ABC_trans_perm"/>
</dbReference>
<feature type="transmembrane region" description="Helical" evidence="11">
    <location>
        <begin position="184"/>
        <end position="209"/>
    </location>
</feature>
<dbReference type="PANTHER" id="PTHR32243">
    <property type="entry name" value="MALTOSE TRANSPORT SYSTEM PERMEASE-RELATED"/>
    <property type="match status" value="1"/>
</dbReference>
<reference evidence="13 14" key="1">
    <citation type="submission" date="2013-03" db="EMBL/GenBank/DDBJ databases">
        <title>Salinisphaera hydrothermalis C41B8 Genome Sequencing.</title>
        <authorList>
            <person name="Li C."/>
            <person name="Lai Q."/>
            <person name="Shao Z."/>
        </authorList>
    </citation>
    <scope>NUCLEOTIDE SEQUENCE [LARGE SCALE GENOMIC DNA]</scope>
    <source>
        <strain evidence="13 14">C41B8</strain>
    </source>
</reference>
<feature type="transmembrane region" description="Helical" evidence="11">
    <location>
        <begin position="109"/>
        <end position="131"/>
    </location>
</feature>
<dbReference type="Proteomes" id="UP000028302">
    <property type="component" value="Unassembled WGS sequence"/>
</dbReference>
<dbReference type="eggNOG" id="COG0395">
    <property type="taxonomic scope" value="Bacteria"/>
</dbReference>
<feature type="domain" description="ABC transmembrane type-1" evidence="12">
    <location>
        <begin position="72"/>
        <end position="262"/>
    </location>
</feature>
<evidence type="ECO:0000256" key="4">
    <source>
        <dbReference type="ARBA" id="ARBA00022448"/>
    </source>
</evidence>
<evidence type="ECO:0000259" key="12">
    <source>
        <dbReference type="PROSITE" id="PS50928"/>
    </source>
</evidence>
<comment type="function">
    <text evidence="1">Part of the ABC transporter complex MalEFGK involved in maltose/maltodextrin import. Probably responsible for the translocation of the substrate across the membrane.</text>
</comment>
<evidence type="ECO:0000256" key="2">
    <source>
        <dbReference type="ARBA" id="ARBA00004651"/>
    </source>
</evidence>
<dbReference type="STRING" id="1304275.C41B8_15822"/>
<comment type="subcellular location">
    <subcellularLocation>
        <location evidence="2 11">Cell membrane</location>
        <topology evidence="2 11">Multi-pass membrane protein</topology>
    </subcellularLocation>
</comment>
<proteinExistence type="inferred from homology"/>
<feature type="transmembrane region" description="Helical" evidence="11">
    <location>
        <begin position="76"/>
        <end position="97"/>
    </location>
</feature>
<evidence type="ECO:0000256" key="10">
    <source>
        <dbReference type="ARBA" id="ARBA00041109"/>
    </source>
</evidence>
<gene>
    <name evidence="13" type="ORF">C41B8_15822</name>
</gene>
<dbReference type="CDD" id="cd06261">
    <property type="entry name" value="TM_PBP2"/>
    <property type="match status" value="1"/>
</dbReference>
<dbReference type="PANTHER" id="PTHR32243:SF50">
    <property type="entry name" value="MALTOSE_MALTODEXTRIN TRANSPORT SYSTEM PERMEASE PROTEIN MALG"/>
    <property type="match status" value="1"/>
</dbReference>
<keyword evidence="14" id="KW-1185">Reference proteome</keyword>
<dbReference type="Pfam" id="PF00528">
    <property type="entry name" value="BPD_transp_1"/>
    <property type="match status" value="1"/>
</dbReference>
<dbReference type="InterPro" id="IPR000515">
    <property type="entry name" value="MetI-like"/>
</dbReference>
<keyword evidence="4 11" id="KW-0813">Transport</keyword>
<evidence type="ECO:0000313" key="14">
    <source>
        <dbReference type="Proteomes" id="UP000028302"/>
    </source>
</evidence>
<sequence length="276" mass="30363">MNTRGHPVSTTARWVLIALMLAWTLVPIVWMVLSSFKPTNAITAYPPKLFFSPTFEHYHALFSGGNNLWNNVVNSLIATGVSTLIAVVLGSAAGYGLSRIQIRGKDHLAFWIISTRMAPIAAVIVPLYLMFRYLHMLDSYSGLIVAYLSFNLPFAIWLMTAFFDDLPRDLEEAAHIDGATKWQVFWHVALPLMKPGIATTTILCFIFAWNDYAFAATFAGPSTQTIPIAAAQLLTQTGIDWGKLLAIGTVVVCPMAVFGLLVKRWLVTGLTLGAVK</sequence>
<evidence type="ECO:0000256" key="7">
    <source>
        <dbReference type="ARBA" id="ARBA00022692"/>
    </source>
</evidence>
<dbReference type="OrthoDB" id="9794684at2"/>
<keyword evidence="7 11" id="KW-0812">Transmembrane</keyword>
<evidence type="ECO:0000256" key="8">
    <source>
        <dbReference type="ARBA" id="ARBA00022989"/>
    </source>
</evidence>
<comment type="caution">
    <text evidence="13">The sequence shown here is derived from an EMBL/GenBank/DDBJ whole genome shotgun (WGS) entry which is preliminary data.</text>
</comment>
<dbReference type="Gene3D" id="1.10.3720.10">
    <property type="entry name" value="MetI-like"/>
    <property type="match status" value="1"/>
</dbReference>
<dbReference type="PROSITE" id="PS50928">
    <property type="entry name" value="ABC_TM1"/>
    <property type="match status" value="1"/>
</dbReference>
<feature type="transmembrane region" description="Helical" evidence="11">
    <location>
        <begin position="12"/>
        <end position="33"/>
    </location>
</feature>
<dbReference type="EMBL" id="APNK01000034">
    <property type="protein sequence ID" value="KEZ76290.1"/>
    <property type="molecule type" value="Genomic_DNA"/>
</dbReference>
<dbReference type="SUPFAM" id="SSF161098">
    <property type="entry name" value="MetI-like"/>
    <property type="match status" value="1"/>
</dbReference>
<comment type="similarity">
    <text evidence="3">Belongs to the binding-protein-dependent transport system permease family. MalFG subfamily.</text>
</comment>
<keyword evidence="5" id="KW-1003">Cell membrane</keyword>
<evidence type="ECO:0000256" key="6">
    <source>
        <dbReference type="ARBA" id="ARBA00022597"/>
    </source>
</evidence>
<dbReference type="RefSeq" id="WP_037340400.1">
    <property type="nucleotide sequence ID" value="NZ_APNK01000034.1"/>
</dbReference>
<dbReference type="AlphaFoldDB" id="A0A084IHV6"/>
<evidence type="ECO:0000256" key="5">
    <source>
        <dbReference type="ARBA" id="ARBA00022475"/>
    </source>
</evidence>
<evidence type="ECO:0000256" key="1">
    <source>
        <dbReference type="ARBA" id="ARBA00002264"/>
    </source>
</evidence>